<accession>A0A1W6ZLB2</accession>
<dbReference type="KEGG" id="psin:CAK95_01575"/>
<evidence type="ECO:0000313" key="1">
    <source>
        <dbReference type="EMBL" id="ARP97910.1"/>
    </source>
</evidence>
<proteinExistence type="predicted"/>
<dbReference type="AlphaFoldDB" id="A0A1W6ZLB2"/>
<organism evidence="1 2">
    <name type="scientific">Pseudorhodoplanes sinuspersici</name>
    <dbReference type="NCBI Taxonomy" id="1235591"/>
    <lineage>
        <taxon>Bacteria</taxon>
        <taxon>Pseudomonadati</taxon>
        <taxon>Pseudomonadota</taxon>
        <taxon>Alphaproteobacteria</taxon>
        <taxon>Hyphomicrobiales</taxon>
        <taxon>Pseudorhodoplanes</taxon>
    </lineage>
</organism>
<reference evidence="1 2" key="1">
    <citation type="submission" date="2017-05" db="EMBL/GenBank/DDBJ databases">
        <title>Full genome sequence of Pseudorhodoplanes sinuspersici.</title>
        <authorList>
            <person name="Dastgheib S.M.M."/>
            <person name="Shavandi M."/>
            <person name="Tirandaz H."/>
        </authorList>
    </citation>
    <scope>NUCLEOTIDE SEQUENCE [LARGE SCALE GENOMIC DNA]</scope>
    <source>
        <strain evidence="1 2">RIPI110</strain>
    </source>
</reference>
<keyword evidence="2" id="KW-1185">Reference proteome</keyword>
<sequence length="68" mass="7286">MAVSDGREIGVVPLSEAPLRAIYFLGSGGDTIVSEEPLFARKTGELRENSGMTLVEFTAFLRDDPKGA</sequence>
<protein>
    <submittedName>
        <fullName evidence="1">Uncharacterized protein</fullName>
    </submittedName>
</protein>
<dbReference type="Proteomes" id="UP000194137">
    <property type="component" value="Chromosome"/>
</dbReference>
<gene>
    <name evidence="1" type="ORF">CAK95_01575</name>
</gene>
<name>A0A1W6ZLB2_9HYPH</name>
<evidence type="ECO:0000313" key="2">
    <source>
        <dbReference type="Proteomes" id="UP000194137"/>
    </source>
</evidence>
<dbReference type="EMBL" id="CP021112">
    <property type="protein sequence ID" value="ARP97910.1"/>
    <property type="molecule type" value="Genomic_DNA"/>
</dbReference>